<name>A0A2M6WT36_9BACT</name>
<dbReference type="AlphaFoldDB" id="A0A2M6WT36"/>
<dbReference type="CDD" id="cd15482">
    <property type="entry name" value="Sialidase_non-viral"/>
    <property type="match status" value="1"/>
</dbReference>
<comment type="caution">
    <text evidence="2">The sequence shown here is derived from an EMBL/GenBank/DDBJ whole genome shotgun (WGS) entry which is preliminary data.</text>
</comment>
<dbReference type="PANTHER" id="PTHR43739:SF5">
    <property type="entry name" value="EXO-ALPHA-SIALIDASE"/>
    <property type="match status" value="1"/>
</dbReference>
<dbReference type="Pfam" id="PF25852">
    <property type="entry name" value="DUF6242_C"/>
    <property type="match status" value="1"/>
</dbReference>
<proteinExistence type="predicted"/>
<dbReference type="SUPFAM" id="SSF110296">
    <property type="entry name" value="Oligoxyloglucan reducing end-specific cellobiohydrolase"/>
    <property type="match status" value="2"/>
</dbReference>
<evidence type="ECO:0000313" key="3">
    <source>
        <dbReference type="Proteomes" id="UP000228533"/>
    </source>
</evidence>
<protein>
    <recommendedName>
        <fullName evidence="1">DUF6242 domain-containing protein</fullName>
    </recommendedName>
</protein>
<gene>
    <name evidence="2" type="ORF">COT94_03120</name>
</gene>
<dbReference type="InterPro" id="IPR015943">
    <property type="entry name" value="WD40/YVTN_repeat-like_dom_sf"/>
</dbReference>
<dbReference type="Proteomes" id="UP000228533">
    <property type="component" value="Unassembled WGS sequence"/>
</dbReference>
<dbReference type="GO" id="GO:0010411">
    <property type="term" value="P:xyloglucan metabolic process"/>
    <property type="evidence" value="ECO:0007669"/>
    <property type="project" value="TreeGrafter"/>
</dbReference>
<dbReference type="EMBL" id="PFAM01000017">
    <property type="protein sequence ID" value="PIT95952.1"/>
    <property type="molecule type" value="Genomic_DNA"/>
</dbReference>
<evidence type="ECO:0000313" key="2">
    <source>
        <dbReference type="EMBL" id="PIT95952.1"/>
    </source>
</evidence>
<feature type="domain" description="DUF6242" evidence="1">
    <location>
        <begin position="110"/>
        <end position="229"/>
    </location>
</feature>
<accession>A0A2M6WT36</accession>
<dbReference type="InterPro" id="IPR058667">
    <property type="entry name" value="DUF6242_C"/>
</dbReference>
<evidence type="ECO:0000259" key="1">
    <source>
        <dbReference type="Pfam" id="PF25852"/>
    </source>
</evidence>
<sequence>MLAVLVILILSLSACTINLGGGSVSESMAGGVFRSDDFGRSWKQTATVLSPADQPISIADLDVVELRSDPTDKQGLFFGSLSNGLYYSYNYGDSWQKAERLGNRPIASLAVDFQNRCTWYAVSGPSLWRSTDCGRFWDRVYADARSDILMYSVVVDNYAPSTLYMSNAKGEILKSEDSGVNWRTVGRFERSVKSLVMSHFDSRILFAQTDNKIFRTIDGGETWTDLKDKFKSFSLLNKISTITTSNRQQGLWIMATSYGLLKTVNDGDDWTAIDLITPEKKAQINDVVISQQDVNKIYYVTDYVFYSTVDGGRTWQSLRLPTARRGWRLETDVTQDGRIYLATRRWDK</sequence>
<dbReference type="PANTHER" id="PTHR43739">
    <property type="entry name" value="XYLOGLUCANASE (EUROFUNG)"/>
    <property type="match status" value="1"/>
</dbReference>
<organism evidence="2 3">
    <name type="scientific">Candidatus Falkowbacteria bacterium CG10_big_fil_rev_8_21_14_0_10_37_14</name>
    <dbReference type="NCBI Taxonomy" id="1974561"/>
    <lineage>
        <taxon>Bacteria</taxon>
        <taxon>Candidatus Falkowiibacteriota</taxon>
    </lineage>
</organism>
<reference evidence="3" key="1">
    <citation type="submission" date="2017-09" db="EMBL/GenBank/DDBJ databases">
        <title>Depth-based differentiation of microbial function through sediment-hosted aquifers and enrichment of novel symbionts in the deep terrestrial subsurface.</title>
        <authorList>
            <person name="Probst A.J."/>
            <person name="Ladd B."/>
            <person name="Jarett J.K."/>
            <person name="Geller-Mcgrath D.E."/>
            <person name="Sieber C.M.K."/>
            <person name="Emerson J.B."/>
            <person name="Anantharaman K."/>
            <person name="Thomas B.C."/>
            <person name="Malmstrom R."/>
            <person name="Stieglmeier M."/>
            <person name="Klingl A."/>
            <person name="Woyke T."/>
            <person name="Ryan C.M."/>
            <person name="Banfield J.F."/>
        </authorList>
    </citation>
    <scope>NUCLEOTIDE SEQUENCE [LARGE SCALE GENOMIC DNA]</scope>
</reference>
<dbReference type="Gene3D" id="2.130.10.10">
    <property type="entry name" value="YVTN repeat-like/Quinoprotein amine dehydrogenase"/>
    <property type="match status" value="2"/>
</dbReference>
<dbReference type="InterPro" id="IPR052025">
    <property type="entry name" value="Xyloglucanase_GH74"/>
</dbReference>